<dbReference type="EC" id="2.5.1.-" evidence="2"/>
<dbReference type="NCBIfam" id="NF011405">
    <property type="entry name" value="PRK14830.1"/>
    <property type="match status" value="1"/>
</dbReference>
<feature type="binding site" evidence="2">
    <location>
        <begin position="66"/>
        <end position="68"/>
    </location>
    <ligand>
        <name>substrate</name>
    </ligand>
</feature>
<dbReference type="InterPro" id="IPR018520">
    <property type="entry name" value="UPP_synth-like_CS"/>
</dbReference>
<keyword evidence="1 2" id="KW-0808">Transferase</keyword>
<dbReference type="Proteomes" id="UP000522163">
    <property type="component" value="Unassembled WGS sequence"/>
</dbReference>
<feature type="binding site" evidence="2">
    <location>
        <position position="21"/>
    </location>
    <ligand>
        <name>Mg(2+)</name>
        <dbReference type="ChEBI" id="CHEBI:18420"/>
    </ligand>
</feature>
<dbReference type="Gene3D" id="3.40.1180.10">
    <property type="entry name" value="Decaprenyl diphosphate synthase-like"/>
    <property type="match status" value="1"/>
</dbReference>
<feature type="binding site" evidence="2">
    <location>
        <position position="191"/>
    </location>
    <ligand>
        <name>substrate</name>
    </ligand>
</feature>
<comment type="subunit">
    <text evidence="2">Homodimer.</text>
</comment>
<feature type="binding site" evidence="2">
    <location>
        <position position="38"/>
    </location>
    <ligand>
        <name>substrate</name>
    </ligand>
</feature>
<dbReference type="PROSITE" id="PS01066">
    <property type="entry name" value="UPP_SYNTHASE"/>
    <property type="match status" value="1"/>
</dbReference>
<reference evidence="3 4" key="1">
    <citation type="submission" date="2020-08" db="EMBL/GenBank/DDBJ databases">
        <title>Genomic Encyclopedia of Type Strains, Phase IV (KMG-IV): sequencing the most valuable type-strain genomes for metagenomic binning, comparative biology and taxonomic classification.</title>
        <authorList>
            <person name="Goeker M."/>
        </authorList>
    </citation>
    <scope>NUCLEOTIDE SEQUENCE [LARGE SCALE GENOMIC DNA]</scope>
    <source>
        <strain evidence="3 4">DSM 17245</strain>
    </source>
</reference>
<feature type="active site" evidence="2">
    <location>
        <position position="21"/>
    </location>
</feature>
<dbReference type="InterPro" id="IPR036424">
    <property type="entry name" value="UPP_synth-like_sf"/>
</dbReference>
<feature type="binding site" evidence="2">
    <location>
        <position position="34"/>
    </location>
    <ligand>
        <name>substrate</name>
    </ligand>
</feature>
<dbReference type="GO" id="GO:0005829">
    <property type="term" value="C:cytosol"/>
    <property type="evidence" value="ECO:0007669"/>
    <property type="project" value="TreeGrafter"/>
</dbReference>
<dbReference type="PANTHER" id="PTHR10291:SF0">
    <property type="entry name" value="DEHYDRODOLICHYL DIPHOSPHATE SYNTHASE 2"/>
    <property type="match status" value="1"/>
</dbReference>
<protein>
    <recommendedName>
        <fullName evidence="2">Isoprenyl transferase</fullName>
        <ecNumber evidence="2">2.5.1.-</ecNumber>
    </recommendedName>
</protein>
<organism evidence="3 4">
    <name type="scientific">Oribacterium sinus</name>
    <dbReference type="NCBI Taxonomy" id="237576"/>
    <lineage>
        <taxon>Bacteria</taxon>
        <taxon>Bacillati</taxon>
        <taxon>Bacillota</taxon>
        <taxon>Clostridia</taxon>
        <taxon>Lachnospirales</taxon>
        <taxon>Lachnospiraceae</taxon>
        <taxon>Oribacterium</taxon>
    </lineage>
</organism>
<dbReference type="CDD" id="cd00475">
    <property type="entry name" value="Cis_IPPS"/>
    <property type="match status" value="1"/>
</dbReference>
<comment type="caution">
    <text evidence="3">The sequence shown here is derived from an EMBL/GenBank/DDBJ whole genome shotgun (WGS) entry which is preliminary data.</text>
</comment>
<proteinExistence type="inferred from homology"/>
<comment type="similarity">
    <text evidence="2">Belongs to the UPP synthase family.</text>
</comment>
<feature type="binding site" evidence="2">
    <location>
        <begin position="197"/>
        <end position="199"/>
    </location>
    <ligand>
        <name>substrate</name>
    </ligand>
</feature>
<feature type="binding site" evidence="2">
    <location>
        <position position="72"/>
    </location>
    <ligand>
        <name>substrate</name>
    </ligand>
</feature>
<dbReference type="AlphaFoldDB" id="A0A7W9SFT9"/>
<feature type="binding site" evidence="2">
    <location>
        <position position="210"/>
    </location>
    <ligand>
        <name>Mg(2+)</name>
        <dbReference type="ChEBI" id="CHEBI:18420"/>
    </ligand>
</feature>
<dbReference type="NCBIfam" id="TIGR00055">
    <property type="entry name" value="uppS"/>
    <property type="match status" value="1"/>
</dbReference>
<feature type="binding site" evidence="2">
    <location>
        <position position="70"/>
    </location>
    <ligand>
        <name>substrate</name>
    </ligand>
</feature>
<dbReference type="Pfam" id="PF01255">
    <property type="entry name" value="Prenyltransf"/>
    <property type="match status" value="1"/>
</dbReference>
<dbReference type="SUPFAM" id="SSF64005">
    <property type="entry name" value="Undecaprenyl diphosphate synthase"/>
    <property type="match status" value="1"/>
</dbReference>
<gene>
    <name evidence="3" type="ORF">HNQ46_001329</name>
</gene>
<comment type="function">
    <text evidence="2">Catalyzes the condensation of isopentenyl diphosphate (IPP) with allylic pyrophosphates generating different type of terpenoids.</text>
</comment>
<keyword evidence="2" id="KW-0479">Metal-binding</keyword>
<dbReference type="GO" id="GO:0008834">
    <property type="term" value="F:ditrans,polycis-undecaprenyl-diphosphate synthase [(2E,6E)-farnesyl-diphosphate specific] activity"/>
    <property type="evidence" value="ECO:0007669"/>
    <property type="project" value="TreeGrafter"/>
</dbReference>
<feature type="binding site" evidence="2">
    <location>
        <position position="26"/>
    </location>
    <ligand>
        <name>substrate</name>
    </ligand>
</feature>
<dbReference type="GeneID" id="85014869"/>
<dbReference type="RefSeq" id="WP_183683984.1">
    <property type="nucleotide sequence ID" value="NZ_JACHHH010000006.1"/>
</dbReference>
<evidence type="ECO:0000256" key="1">
    <source>
        <dbReference type="ARBA" id="ARBA00022679"/>
    </source>
</evidence>
<dbReference type="FunFam" id="3.40.1180.10:FF:000001">
    <property type="entry name" value="(2E,6E)-farnesyl-diphosphate-specific ditrans,polycis-undecaprenyl-diphosphate synthase"/>
    <property type="match status" value="1"/>
</dbReference>
<feature type="active site" description="Proton acceptor" evidence="2">
    <location>
        <position position="69"/>
    </location>
</feature>
<sequence>MIFQNNQEQRSLPRHIAIILDGNGRWAASHALPRALGHKKGCETLEQTVEDCARLGIEYLTVYGFSTENWKRSEEEVGALMQLFRFYMKKLITVANANNVRAKMIGERSRFPEDIQKGIAELEESTKANTGMLFSFAVNYGGRDEIIRAIHRIALESPPSELTEKLSHLTEEEFSKYLDTAGTPDPDLVIRTSGEFRTSNFLLWQSAYAEYYISSVYWPDFNLEELEKAISSYQKRERRFGGRKA</sequence>
<evidence type="ECO:0000313" key="4">
    <source>
        <dbReference type="Proteomes" id="UP000522163"/>
    </source>
</evidence>
<feature type="binding site" evidence="2">
    <location>
        <begin position="22"/>
        <end position="25"/>
    </location>
    <ligand>
        <name>substrate</name>
    </ligand>
</feature>
<dbReference type="InterPro" id="IPR001441">
    <property type="entry name" value="UPP_synth-like"/>
</dbReference>
<accession>A0A7W9SFT9</accession>
<dbReference type="GO" id="GO:0000287">
    <property type="term" value="F:magnesium ion binding"/>
    <property type="evidence" value="ECO:0007669"/>
    <property type="project" value="UniProtKB-UniRule"/>
</dbReference>
<evidence type="ECO:0000313" key="3">
    <source>
        <dbReference type="EMBL" id="MBB6041349.1"/>
    </source>
</evidence>
<name>A0A7W9SFT9_9FIRM</name>
<dbReference type="HAMAP" id="MF_01139">
    <property type="entry name" value="ISPT"/>
    <property type="match status" value="1"/>
</dbReference>
<dbReference type="GO" id="GO:0016094">
    <property type="term" value="P:polyprenol biosynthetic process"/>
    <property type="evidence" value="ECO:0007669"/>
    <property type="project" value="TreeGrafter"/>
</dbReference>
<comment type="cofactor">
    <cofactor evidence="2">
        <name>Mg(2+)</name>
        <dbReference type="ChEBI" id="CHEBI:18420"/>
    </cofactor>
    <text evidence="2">Binds 2 magnesium ions per subunit.</text>
</comment>
<keyword evidence="2" id="KW-0460">Magnesium</keyword>
<evidence type="ECO:0000256" key="2">
    <source>
        <dbReference type="HAMAP-Rule" id="MF_01139"/>
    </source>
</evidence>
<dbReference type="EMBL" id="JACHHH010000006">
    <property type="protein sequence ID" value="MBB6041349.1"/>
    <property type="molecule type" value="Genomic_DNA"/>
</dbReference>
<dbReference type="PANTHER" id="PTHR10291">
    <property type="entry name" value="DEHYDRODOLICHYL DIPHOSPHATE SYNTHASE FAMILY MEMBER"/>
    <property type="match status" value="1"/>
</dbReference>